<evidence type="ECO:0000313" key="2">
    <source>
        <dbReference type="EMBL" id="GLY84649.1"/>
    </source>
</evidence>
<sequence>MAFLQRGDGLTGEVDGLGPWSKNASPARRTSGRASHAGLGACPYGAMDPLKIRLRVRAEKTCRPISTLDLYGRRWAPLSGWG</sequence>
<comment type="caution">
    <text evidence="2">The sequence shown here is derived from an EMBL/GenBank/DDBJ whole genome shotgun (WGS) entry which is preliminary data.</text>
</comment>
<accession>A0A9W6RZH4</accession>
<evidence type="ECO:0000256" key="1">
    <source>
        <dbReference type="SAM" id="MobiDB-lite"/>
    </source>
</evidence>
<keyword evidence="3" id="KW-1185">Reference proteome</keyword>
<dbReference type="AlphaFoldDB" id="A0A9W6RZH4"/>
<reference evidence="2" key="1">
    <citation type="submission" date="2023-03" db="EMBL/GenBank/DDBJ databases">
        <title>Actinoallomurus iriomotensis NBRC 103684.</title>
        <authorList>
            <person name="Ichikawa N."/>
            <person name="Sato H."/>
            <person name="Tonouchi N."/>
        </authorList>
    </citation>
    <scope>NUCLEOTIDE SEQUENCE</scope>
    <source>
        <strain evidence="2">NBRC 103684</strain>
    </source>
</reference>
<dbReference type="Proteomes" id="UP001165074">
    <property type="component" value="Unassembled WGS sequence"/>
</dbReference>
<proteinExistence type="predicted"/>
<dbReference type="EMBL" id="BSTK01000003">
    <property type="protein sequence ID" value="GLY84649.1"/>
    <property type="molecule type" value="Genomic_DNA"/>
</dbReference>
<protein>
    <submittedName>
        <fullName evidence="2">Uncharacterized protein</fullName>
    </submittedName>
</protein>
<evidence type="ECO:0000313" key="3">
    <source>
        <dbReference type="Proteomes" id="UP001165074"/>
    </source>
</evidence>
<organism evidence="2 3">
    <name type="scientific">Actinoallomurus iriomotensis</name>
    <dbReference type="NCBI Taxonomy" id="478107"/>
    <lineage>
        <taxon>Bacteria</taxon>
        <taxon>Bacillati</taxon>
        <taxon>Actinomycetota</taxon>
        <taxon>Actinomycetes</taxon>
        <taxon>Streptosporangiales</taxon>
        <taxon>Thermomonosporaceae</taxon>
        <taxon>Actinoallomurus</taxon>
    </lineage>
</organism>
<name>A0A9W6RZH4_9ACTN</name>
<dbReference type="RefSeq" id="WP_285570501.1">
    <property type="nucleotide sequence ID" value="NZ_BSTK01000003.1"/>
</dbReference>
<feature type="region of interest" description="Disordered" evidence="1">
    <location>
        <begin position="1"/>
        <end position="40"/>
    </location>
</feature>
<gene>
    <name evidence="2" type="ORF">Airi02_025780</name>
</gene>